<reference evidence="2 3" key="1">
    <citation type="journal article" date="2014" name="PLoS Genet.">
        <title>Analysis of the Phlebiopsis gigantea genome, transcriptome and secretome provides insight into its pioneer colonization strategies of wood.</title>
        <authorList>
            <person name="Hori C."/>
            <person name="Ishida T."/>
            <person name="Igarashi K."/>
            <person name="Samejima M."/>
            <person name="Suzuki H."/>
            <person name="Master E."/>
            <person name="Ferreira P."/>
            <person name="Ruiz-Duenas F.J."/>
            <person name="Held B."/>
            <person name="Canessa P."/>
            <person name="Larrondo L.F."/>
            <person name="Schmoll M."/>
            <person name="Druzhinina I.S."/>
            <person name="Kubicek C.P."/>
            <person name="Gaskell J.A."/>
            <person name="Kersten P."/>
            <person name="St John F."/>
            <person name="Glasner J."/>
            <person name="Sabat G."/>
            <person name="Splinter BonDurant S."/>
            <person name="Syed K."/>
            <person name="Yadav J."/>
            <person name="Mgbeahuruike A.C."/>
            <person name="Kovalchuk A."/>
            <person name="Asiegbu F.O."/>
            <person name="Lackner G."/>
            <person name="Hoffmeister D."/>
            <person name="Rencoret J."/>
            <person name="Gutierrez A."/>
            <person name="Sun H."/>
            <person name="Lindquist E."/>
            <person name="Barry K."/>
            <person name="Riley R."/>
            <person name="Grigoriev I.V."/>
            <person name="Henrissat B."/>
            <person name="Kues U."/>
            <person name="Berka R.M."/>
            <person name="Martinez A.T."/>
            <person name="Covert S.F."/>
            <person name="Blanchette R.A."/>
            <person name="Cullen D."/>
        </authorList>
    </citation>
    <scope>NUCLEOTIDE SEQUENCE [LARGE SCALE GENOMIC DNA]</scope>
    <source>
        <strain evidence="2 3">11061_1 CR5-6</strain>
    </source>
</reference>
<proteinExistence type="predicted"/>
<protein>
    <submittedName>
        <fullName evidence="2">Uncharacterized protein</fullName>
    </submittedName>
</protein>
<evidence type="ECO:0000256" key="1">
    <source>
        <dbReference type="SAM" id="MobiDB-lite"/>
    </source>
</evidence>
<gene>
    <name evidence="2" type="ORF">PHLGIDRAFT_416363</name>
</gene>
<evidence type="ECO:0000313" key="2">
    <source>
        <dbReference type="EMBL" id="KIP11802.1"/>
    </source>
</evidence>
<dbReference type="Proteomes" id="UP000053257">
    <property type="component" value="Unassembled WGS sequence"/>
</dbReference>
<sequence>MTSFAQNITCVAGAAVYMHAVSRRGSLYDGGGCAGSDAACAEALSPWSARVLHQYGPWLTCCAAPDPAPTWLRANSSGMLPRQWPQGAEITSSLLSASPDTCPRVPTLAYAPGHATTSHAQRLERATPQRARSPLRARFRRLPSVGRHRRCAPSSL</sequence>
<organism evidence="2 3">
    <name type="scientific">Phlebiopsis gigantea (strain 11061_1 CR5-6)</name>
    <name type="common">White-rot fungus</name>
    <name type="synonym">Peniophora gigantea</name>
    <dbReference type="NCBI Taxonomy" id="745531"/>
    <lineage>
        <taxon>Eukaryota</taxon>
        <taxon>Fungi</taxon>
        <taxon>Dikarya</taxon>
        <taxon>Basidiomycota</taxon>
        <taxon>Agaricomycotina</taxon>
        <taxon>Agaricomycetes</taxon>
        <taxon>Polyporales</taxon>
        <taxon>Phanerochaetaceae</taxon>
        <taxon>Phlebiopsis</taxon>
    </lineage>
</organism>
<dbReference type="HOGENOM" id="CLU_1687300_0_0_1"/>
<dbReference type="EMBL" id="KN840443">
    <property type="protein sequence ID" value="KIP11802.1"/>
    <property type="molecule type" value="Genomic_DNA"/>
</dbReference>
<accession>A0A0C3SDG8</accession>
<evidence type="ECO:0000313" key="3">
    <source>
        <dbReference type="Proteomes" id="UP000053257"/>
    </source>
</evidence>
<dbReference type="AlphaFoldDB" id="A0A0C3SDG8"/>
<feature type="region of interest" description="Disordered" evidence="1">
    <location>
        <begin position="113"/>
        <end position="134"/>
    </location>
</feature>
<name>A0A0C3SDG8_PHLG1</name>
<keyword evidence="3" id="KW-1185">Reference proteome</keyword>